<dbReference type="PANTHER" id="PTHR33546">
    <property type="entry name" value="LARGE, MULTIFUNCTIONAL SECRETED PROTEIN-RELATED"/>
    <property type="match status" value="1"/>
</dbReference>
<dbReference type="GO" id="GO:0020037">
    <property type="term" value="F:heme binding"/>
    <property type="evidence" value="ECO:0007669"/>
    <property type="project" value="InterPro"/>
</dbReference>
<dbReference type="RefSeq" id="WP_186774980.1">
    <property type="nucleotide sequence ID" value="NZ_SJPK01000008.1"/>
</dbReference>
<dbReference type="NCBIfam" id="TIGR02604">
    <property type="entry name" value="Piru_Ver_Nterm"/>
    <property type="match status" value="1"/>
</dbReference>
<sequence length="993" mass="107432">MRMTAVVVAIGMLVATGPLEGQVVPRHAAAGSVDHSPAQTARQLQVRDGYSVKLASAEPDVIDPVSAAWDSRGRLWVVEMPDYPHPRPDQTELHGRIRVLSDRAADGRFQQVTTFADGLNFATGVLPWREGAIVTTAGEIAFLSDTDGDGRSDTREVWFSGFTIGNEQLRANHPTLGPDGLVYVAGGLRGGKISAVSDRFDSAKPSVNLQNRDFYFDPRGGRWGTVSGKSQHGLTIDDFNRRIGCSNRNPAIESTIAADVIDRDPRLNAADGIADIGRAGFESRVVPISNAWTTSNLHAGQFSAACGVSAPGWTNGADAEWLLVCEPTGSLVQRQALQRTKGNWRSEREDEESEWLACADDWFRPVDVVPDFAGAVLVVDMSRAVIEHPHWAPPELKNRPDTWDGNDQGRIWLVCPGEAAPQVHSIAGDDEALAAITAADPLRRSLASSYWYASSSGEEKPSEKVLQSLSMILSDPTTSPAGLARTAQLLNRWDQLFPQQLALLRASNNARVRSLTVSLREQNFPDAAPLLSIDQLAGSLNDSSVLVRQSALQSIAASIEPADLDRGLIESLLKLARHDAEHKRILDLLVAMPGDCAAELLAAGLQTMHPTPALVQRGWMLRAAAKQPRHTADVLADWIENDARMGEQGAGADAELALQLVTAWKAGAATHAFSQSQDNETSWTADRFKKALTRFETVARVARGLLVDDAQSTHTRLDALQWCSTMDPLPSETRQLVEPGNPAELRAAAYAVLMQRDAAWCQGYVLDHADEISPSDRGAIVSAAKRQTSSALWLLDAMEHDALSRTFVDPASMDWFRNHADDSISTAGKRIFAPAGDVVAAMRQYAPAVDQIESADVEAGQALFVQHCASCHRIDGVGHEIGPDISDSRTKTPDAILAAILDPNAAIDASFVSYHVVTADGEAITGLLAGESSDAVTLQLAGGQSRRIDRDEIEILQTSDVSLMPSGLQRVLDVQQMRDLIGYLKRWRYAAAQ</sequence>
<dbReference type="GO" id="GO:0046872">
    <property type="term" value="F:metal ion binding"/>
    <property type="evidence" value="ECO:0007669"/>
    <property type="project" value="UniProtKB-KW"/>
</dbReference>
<keyword evidence="3 4" id="KW-0408">Iron</keyword>
<evidence type="ECO:0000313" key="7">
    <source>
        <dbReference type="Proteomes" id="UP000318053"/>
    </source>
</evidence>
<feature type="domain" description="Cytochrome c" evidence="5">
    <location>
        <begin position="855"/>
        <end position="988"/>
    </location>
</feature>
<dbReference type="SUPFAM" id="SSF46626">
    <property type="entry name" value="Cytochrome c"/>
    <property type="match status" value="1"/>
</dbReference>
<dbReference type="Pfam" id="PF23500">
    <property type="entry name" value="DUF7133"/>
    <property type="match status" value="1"/>
</dbReference>
<evidence type="ECO:0000256" key="2">
    <source>
        <dbReference type="ARBA" id="ARBA00022723"/>
    </source>
</evidence>
<keyword evidence="2 4" id="KW-0479">Metal-binding</keyword>
<dbReference type="Pfam" id="PF00034">
    <property type="entry name" value="Cytochrom_C"/>
    <property type="match status" value="1"/>
</dbReference>
<dbReference type="AlphaFoldDB" id="A0A5C5XTP6"/>
<dbReference type="InterPro" id="IPR055557">
    <property type="entry name" value="DUF7133"/>
</dbReference>
<dbReference type="GO" id="GO:0009055">
    <property type="term" value="F:electron transfer activity"/>
    <property type="evidence" value="ECO:0007669"/>
    <property type="project" value="InterPro"/>
</dbReference>
<evidence type="ECO:0000256" key="1">
    <source>
        <dbReference type="ARBA" id="ARBA00022617"/>
    </source>
</evidence>
<name>A0A5C5XTP6_9BACT</name>
<comment type="caution">
    <text evidence="6">The sequence shown here is derived from an EMBL/GenBank/DDBJ whole genome shotgun (WGS) entry which is preliminary data.</text>
</comment>
<dbReference type="NCBIfam" id="TIGR02603">
    <property type="entry name" value="CxxCH_TIGR02603"/>
    <property type="match status" value="1"/>
</dbReference>
<accession>A0A5C5XTP6</accession>
<reference evidence="6 7" key="1">
    <citation type="submission" date="2019-02" db="EMBL/GenBank/DDBJ databases">
        <title>Deep-cultivation of Planctomycetes and their phenomic and genomic characterization uncovers novel biology.</title>
        <authorList>
            <person name="Wiegand S."/>
            <person name="Jogler M."/>
            <person name="Boedeker C."/>
            <person name="Pinto D."/>
            <person name="Vollmers J."/>
            <person name="Rivas-Marin E."/>
            <person name="Kohn T."/>
            <person name="Peeters S.H."/>
            <person name="Heuer A."/>
            <person name="Rast P."/>
            <person name="Oberbeckmann S."/>
            <person name="Bunk B."/>
            <person name="Jeske O."/>
            <person name="Meyerdierks A."/>
            <person name="Storesund J.E."/>
            <person name="Kallscheuer N."/>
            <person name="Luecker S."/>
            <person name="Lage O.M."/>
            <person name="Pohl T."/>
            <person name="Merkel B.J."/>
            <person name="Hornburger P."/>
            <person name="Mueller R.-W."/>
            <person name="Bruemmer F."/>
            <person name="Labrenz M."/>
            <person name="Spormann A.M."/>
            <person name="Op Den Camp H."/>
            <person name="Overmann J."/>
            <person name="Amann R."/>
            <person name="Jetten M.S.M."/>
            <person name="Mascher T."/>
            <person name="Medema M.H."/>
            <person name="Devos D.P."/>
            <person name="Kaster A.-K."/>
            <person name="Ovreas L."/>
            <person name="Rohde M."/>
            <person name="Galperin M.Y."/>
            <person name="Jogler C."/>
        </authorList>
    </citation>
    <scope>NUCLEOTIDE SEQUENCE [LARGE SCALE GENOMIC DNA]</scope>
    <source>
        <strain evidence="6 7">CA85</strain>
    </source>
</reference>
<dbReference type="PANTHER" id="PTHR33546:SF1">
    <property type="entry name" value="LARGE, MULTIFUNCTIONAL SECRETED PROTEIN"/>
    <property type="match status" value="1"/>
</dbReference>
<dbReference type="InterPro" id="IPR013428">
    <property type="entry name" value="Membrane-bound_put_N"/>
</dbReference>
<evidence type="ECO:0000256" key="4">
    <source>
        <dbReference type="PROSITE-ProRule" id="PRU00433"/>
    </source>
</evidence>
<evidence type="ECO:0000259" key="5">
    <source>
        <dbReference type="PROSITE" id="PS51007"/>
    </source>
</evidence>
<dbReference type="InterPro" id="IPR013427">
    <property type="entry name" value="Haem-bd_dom_put"/>
</dbReference>
<dbReference type="PROSITE" id="PS51007">
    <property type="entry name" value="CYTC"/>
    <property type="match status" value="1"/>
</dbReference>
<dbReference type="InterPro" id="IPR036909">
    <property type="entry name" value="Cyt_c-like_dom_sf"/>
</dbReference>
<gene>
    <name evidence="6" type="ORF">CA85_33370</name>
</gene>
<dbReference type="Proteomes" id="UP000318053">
    <property type="component" value="Unassembled WGS sequence"/>
</dbReference>
<proteinExistence type="predicted"/>
<keyword evidence="1 4" id="KW-0349">Heme</keyword>
<dbReference type="InterPro" id="IPR009056">
    <property type="entry name" value="Cyt_c-like_dom"/>
</dbReference>
<organism evidence="6 7">
    <name type="scientific">Allorhodopirellula solitaria</name>
    <dbReference type="NCBI Taxonomy" id="2527987"/>
    <lineage>
        <taxon>Bacteria</taxon>
        <taxon>Pseudomonadati</taxon>
        <taxon>Planctomycetota</taxon>
        <taxon>Planctomycetia</taxon>
        <taxon>Pirellulales</taxon>
        <taxon>Pirellulaceae</taxon>
        <taxon>Allorhodopirellula</taxon>
    </lineage>
</organism>
<dbReference type="SUPFAM" id="SSF63829">
    <property type="entry name" value="Calcium-dependent phosphotriesterase"/>
    <property type="match status" value="1"/>
</dbReference>
<protein>
    <submittedName>
        <fullName evidence="6">Cytochrome c</fullName>
    </submittedName>
</protein>
<keyword evidence="7" id="KW-1185">Reference proteome</keyword>
<evidence type="ECO:0000256" key="3">
    <source>
        <dbReference type="ARBA" id="ARBA00023004"/>
    </source>
</evidence>
<dbReference type="EMBL" id="SJPK01000008">
    <property type="protein sequence ID" value="TWT64992.1"/>
    <property type="molecule type" value="Genomic_DNA"/>
</dbReference>
<evidence type="ECO:0000313" key="6">
    <source>
        <dbReference type="EMBL" id="TWT64992.1"/>
    </source>
</evidence>
<dbReference type="Gene3D" id="1.10.760.10">
    <property type="entry name" value="Cytochrome c-like domain"/>
    <property type="match status" value="1"/>
</dbReference>